<dbReference type="InterPro" id="IPR013762">
    <property type="entry name" value="Integrase-like_cat_sf"/>
</dbReference>
<evidence type="ECO:0000256" key="2">
    <source>
        <dbReference type="ARBA" id="ARBA00022908"/>
    </source>
</evidence>
<dbReference type="Gene3D" id="3.30.160.390">
    <property type="entry name" value="Integrase, DNA-binding domain"/>
    <property type="match status" value="1"/>
</dbReference>
<evidence type="ECO:0000259" key="5">
    <source>
        <dbReference type="PROSITE" id="PS51898"/>
    </source>
</evidence>
<dbReference type="InterPro" id="IPR011010">
    <property type="entry name" value="DNA_brk_join_enz"/>
</dbReference>
<keyword evidence="3" id="KW-0238">DNA-binding</keyword>
<feature type="domain" description="Tyr recombinase" evidence="5">
    <location>
        <begin position="192"/>
        <end position="350"/>
    </location>
</feature>
<dbReference type="Gene3D" id="1.10.150.130">
    <property type="match status" value="1"/>
</dbReference>
<dbReference type="InterPro" id="IPR038488">
    <property type="entry name" value="Integrase_DNA-bd_sf"/>
</dbReference>
<dbReference type="Pfam" id="PF00589">
    <property type="entry name" value="Phage_integrase"/>
    <property type="match status" value="1"/>
</dbReference>
<evidence type="ECO:0000313" key="7">
    <source>
        <dbReference type="Proteomes" id="UP000051326"/>
    </source>
</evidence>
<protein>
    <submittedName>
        <fullName evidence="6">Putative prophage CPS-53 integrase</fullName>
    </submittedName>
</protein>
<dbReference type="InterPro" id="IPR053876">
    <property type="entry name" value="Phage_int_M"/>
</dbReference>
<dbReference type="InterPro" id="IPR025166">
    <property type="entry name" value="Integrase_DNA_bind_dom"/>
</dbReference>
<dbReference type="SUPFAM" id="SSF56349">
    <property type="entry name" value="DNA breaking-rejoining enzymes"/>
    <property type="match status" value="1"/>
</dbReference>
<gene>
    <name evidence="6" type="primary">intS</name>
    <name evidence="6" type="ORF">PHA8399_03177</name>
</gene>
<evidence type="ECO:0000256" key="4">
    <source>
        <dbReference type="ARBA" id="ARBA00023172"/>
    </source>
</evidence>
<sequence>MALEAGKYCDGAGLWLVKPEPKNGKWVLRITVHGKRREMGLGRWPDVSLAEAREKADEARRELRDGRDPIRERQKRRRVAQRNLHLFRDIAHDAFETRKAELRDGGKAGRWFSPLELHVLPKLGHMPVAEITQIDLRDCFAPIWHTKAETARKALTRTSICLEHAAALGIDVDLQAPKKARALLGKSKTTSTNIPALPWQGVPTFYQSLDEGSVTHLALRLLILTGVRSKPLRFMREEQIEGDVRVIPADQMKGRKDATADFRVPISTEALRVINKARQHARDGYLFPSVRKGVISDATMSRLMERRGMKARPHWFRSSLRVWLAEATDASHEVAETMLGHVVGSAVVRA</sequence>
<dbReference type="InterPro" id="IPR002104">
    <property type="entry name" value="Integrase_catalytic"/>
</dbReference>
<dbReference type="GO" id="GO:0015074">
    <property type="term" value="P:DNA integration"/>
    <property type="evidence" value="ECO:0007669"/>
    <property type="project" value="UniProtKB-KW"/>
</dbReference>
<dbReference type="EMBL" id="CYSR01000030">
    <property type="protein sequence ID" value="CUI01037.1"/>
    <property type="molecule type" value="Genomic_DNA"/>
</dbReference>
<dbReference type="InterPro" id="IPR050808">
    <property type="entry name" value="Phage_Integrase"/>
</dbReference>
<dbReference type="PROSITE" id="PS51898">
    <property type="entry name" value="TYR_RECOMBINASE"/>
    <property type="match status" value="1"/>
</dbReference>
<proteinExistence type="inferred from homology"/>
<name>A0A0P1HC62_9RHOB</name>
<dbReference type="AlphaFoldDB" id="A0A0P1HC62"/>
<dbReference type="GO" id="GO:0003677">
    <property type="term" value="F:DNA binding"/>
    <property type="evidence" value="ECO:0007669"/>
    <property type="project" value="UniProtKB-KW"/>
</dbReference>
<evidence type="ECO:0000256" key="3">
    <source>
        <dbReference type="ARBA" id="ARBA00023125"/>
    </source>
</evidence>
<keyword evidence="4" id="KW-0233">DNA recombination</keyword>
<dbReference type="Proteomes" id="UP000051326">
    <property type="component" value="Unassembled WGS sequence"/>
</dbReference>
<accession>A0A0P1HC62</accession>
<dbReference type="PANTHER" id="PTHR30629">
    <property type="entry name" value="PROPHAGE INTEGRASE"/>
    <property type="match status" value="1"/>
</dbReference>
<dbReference type="GO" id="GO:0006310">
    <property type="term" value="P:DNA recombination"/>
    <property type="evidence" value="ECO:0007669"/>
    <property type="project" value="UniProtKB-KW"/>
</dbReference>
<dbReference type="Pfam" id="PF22022">
    <property type="entry name" value="Phage_int_M"/>
    <property type="match status" value="1"/>
</dbReference>
<dbReference type="InterPro" id="IPR010998">
    <property type="entry name" value="Integrase_recombinase_N"/>
</dbReference>
<evidence type="ECO:0000313" key="6">
    <source>
        <dbReference type="EMBL" id="CUI01037.1"/>
    </source>
</evidence>
<evidence type="ECO:0000256" key="1">
    <source>
        <dbReference type="ARBA" id="ARBA00008857"/>
    </source>
</evidence>
<comment type="similarity">
    <text evidence="1">Belongs to the 'phage' integrase family.</text>
</comment>
<dbReference type="STRING" id="1396826.PHA8399_03177"/>
<dbReference type="Gene3D" id="1.10.443.10">
    <property type="entry name" value="Intergrase catalytic core"/>
    <property type="match status" value="1"/>
</dbReference>
<reference evidence="6 7" key="1">
    <citation type="submission" date="2015-09" db="EMBL/GenBank/DDBJ databases">
        <authorList>
            <consortium name="Swine Surveillance"/>
        </authorList>
    </citation>
    <scope>NUCLEOTIDE SEQUENCE [LARGE SCALE GENOMIC DNA]</scope>
    <source>
        <strain evidence="6 7">CECT 8399</strain>
    </source>
</reference>
<dbReference type="PANTHER" id="PTHR30629:SF2">
    <property type="entry name" value="PROPHAGE INTEGRASE INTS-RELATED"/>
    <property type="match status" value="1"/>
</dbReference>
<dbReference type="Pfam" id="PF13356">
    <property type="entry name" value="Arm-DNA-bind_3"/>
    <property type="match status" value="1"/>
</dbReference>
<organism evidence="6 7">
    <name type="scientific">Leisingera aquaemixtae</name>
    <dbReference type="NCBI Taxonomy" id="1396826"/>
    <lineage>
        <taxon>Bacteria</taxon>
        <taxon>Pseudomonadati</taxon>
        <taxon>Pseudomonadota</taxon>
        <taxon>Alphaproteobacteria</taxon>
        <taxon>Rhodobacterales</taxon>
        <taxon>Roseobacteraceae</taxon>
        <taxon>Leisingera</taxon>
    </lineage>
</organism>
<keyword evidence="2" id="KW-0229">DNA integration</keyword>